<organism evidence="1 2">
    <name type="scientific">Panagrolaimus sp. ES5</name>
    <dbReference type="NCBI Taxonomy" id="591445"/>
    <lineage>
        <taxon>Eukaryota</taxon>
        <taxon>Metazoa</taxon>
        <taxon>Ecdysozoa</taxon>
        <taxon>Nematoda</taxon>
        <taxon>Chromadorea</taxon>
        <taxon>Rhabditida</taxon>
        <taxon>Tylenchina</taxon>
        <taxon>Panagrolaimomorpha</taxon>
        <taxon>Panagrolaimoidea</taxon>
        <taxon>Panagrolaimidae</taxon>
        <taxon>Panagrolaimus</taxon>
    </lineage>
</organism>
<reference evidence="2" key="1">
    <citation type="submission" date="2022-11" db="UniProtKB">
        <authorList>
            <consortium name="WormBaseParasite"/>
        </authorList>
    </citation>
    <scope>IDENTIFICATION</scope>
</reference>
<proteinExistence type="predicted"/>
<name>A0AC34GAQ6_9BILA</name>
<dbReference type="Proteomes" id="UP000887579">
    <property type="component" value="Unplaced"/>
</dbReference>
<protein>
    <submittedName>
        <fullName evidence="2">Uncharacterized protein</fullName>
    </submittedName>
</protein>
<evidence type="ECO:0000313" key="2">
    <source>
        <dbReference type="WBParaSite" id="ES5_v2.g26807.t1"/>
    </source>
</evidence>
<sequence length="235" mass="26098">MLRIVAPFSRVSKQLSIVANSSRFYGSSKNCEGLNVTTAKHVCRVEFSRPWKYNAITTEMYHEIPRILEEASKNDDIKFVVFAGTGSYYCSGHDLSNFEKAAAKIGKEKMVEESIKICTKFVTSLIDFDKPLIACVNGPAIGVGVTTLALFDLVWASDSATFNAPFVSLGQSAEATSTYTFPYLMGHAKASEFLLFGRKLTAVEAYERNLVNEVFPATSFFDECNRRISEYAKLP</sequence>
<accession>A0AC34GAQ6</accession>
<evidence type="ECO:0000313" key="1">
    <source>
        <dbReference type="Proteomes" id="UP000887579"/>
    </source>
</evidence>
<dbReference type="WBParaSite" id="ES5_v2.g26807.t1">
    <property type="protein sequence ID" value="ES5_v2.g26807.t1"/>
    <property type="gene ID" value="ES5_v2.g26807"/>
</dbReference>